<dbReference type="RefSeq" id="WP_379717413.1">
    <property type="nucleotide sequence ID" value="NZ_JBHSMS010000013.1"/>
</dbReference>
<reference evidence="4" key="1">
    <citation type="journal article" date="2019" name="Int. J. Syst. Evol. Microbiol.">
        <title>The Global Catalogue of Microorganisms (GCM) 10K type strain sequencing project: providing services to taxonomists for standard genome sequencing and annotation.</title>
        <authorList>
            <consortium name="The Broad Institute Genomics Platform"/>
            <consortium name="The Broad Institute Genome Sequencing Center for Infectious Disease"/>
            <person name="Wu L."/>
            <person name="Ma J."/>
        </authorList>
    </citation>
    <scope>NUCLEOTIDE SEQUENCE [LARGE SCALE GENOMIC DNA]</scope>
    <source>
        <strain evidence="4">CCUG 38813</strain>
    </source>
</reference>
<gene>
    <name evidence="3" type="ORF">ACFPOU_03920</name>
</gene>
<organism evidence="3 4">
    <name type="scientific">Massilia jejuensis</name>
    <dbReference type="NCBI Taxonomy" id="648894"/>
    <lineage>
        <taxon>Bacteria</taxon>
        <taxon>Pseudomonadati</taxon>
        <taxon>Pseudomonadota</taxon>
        <taxon>Betaproteobacteria</taxon>
        <taxon>Burkholderiales</taxon>
        <taxon>Oxalobacteraceae</taxon>
        <taxon>Telluria group</taxon>
        <taxon>Massilia</taxon>
    </lineage>
</organism>
<dbReference type="Proteomes" id="UP001596031">
    <property type="component" value="Unassembled WGS sequence"/>
</dbReference>
<dbReference type="EMBL" id="JBHSMS010000013">
    <property type="protein sequence ID" value="MFC5510274.1"/>
    <property type="molecule type" value="Genomic_DNA"/>
</dbReference>
<dbReference type="Gene3D" id="3.40.50.1820">
    <property type="entry name" value="alpha/beta hydrolase"/>
    <property type="match status" value="1"/>
</dbReference>
<evidence type="ECO:0000313" key="4">
    <source>
        <dbReference type="Proteomes" id="UP001596031"/>
    </source>
</evidence>
<feature type="domain" description="GPI inositol-deacylase PGAP1-like alpha/beta" evidence="2">
    <location>
        <begin position="235"/>
        <end position="287"/>
    </location>
</feature>
<dbReference type="InterPro" id="IPR029058">
    <property type="entry name" value="AB_hydrolase_fold"/>
</dbReference>
<proteinExistence type="predicted"/>
<accession>A0ABW0PED5</accession>
<evidence type="ECO:0000313" key="3">
    <source>
        <dbReference type="EMBL" id="MFC5510274.1"/>
    </source>
</evidence>
<feature type="region of interest" description="Disordered" evidence="1">
    <location>
        <begin position="363"/>
        <end position="393"/>
    </location>
</feature>
<feature type="compositionally biased region" description="Low complexity" evidence="1">
    <location>
        <begin position="370"/>
        <end position="379"/>
    </location>
</feature>
<comment type="caution">
    <text evidence="3">The sequence shown here is derived from an EMBL/GenBank/DDBJ whole genome shotgun (WGS) entry which is preliminary data.</text>
</comment>
<dbReference type="SUPFAM" id="SSF53474">
    <property type="entry name" value="alpha/beta-Hydrolases"/>
    <property type="match status" value="1"/>
</dbReference>
<keyword evidence="4" id="KW-1185">Reference proteome</keyword>
<dbReference type="Pfam" id="PF07819">
    <property type="entry name" value="PGAP1"/>
    <property type="match status" value="1"/>
</dbReference>
<feature type="compositionally biased region" description="Polar residues" evidence="1">
    <location>
        <begin position="380"/>
        <end position="393"/>
    </location>
</feature>
<evidence type="ECO:0000256" key="1">
    <source>
        <dbReference type="SAM" id="MobiDB-lite"/>
    </source>
</evidence>
<evidence type="ECO:0000259" key="2">
    <source>
        <dbReference type="Pfam" id="PF07819"/>
    </source>
</evidence>
<dbReference type="InterPro" id="IPR012908">
    <property type="entry name" value="PGAP1-ab_dom-like"/>
</dbReference>
<feature type="region of interest" description="Disordered" evidence="1">
    <location>
        <begin position="56"/>
        <end position="82"/>
    </location>
</feature>
<name>A0ABW0PED5_9BURK</name>
<protein>
    <recommendedName>
        <fullName evidence="2">GPI inositol-deacylase PGAP1-like alpha/beta domain-containing protein</fullName>
    </recommendedName>
</protein>
<sequence>MSEPTRPLPPPSPLPGGGWAIDSFTSSTDYKVMGLALVPADRVVPVIFVPGIMGTNLRAKRTPPPGSASNGKNTKAVPGGVVWRPPNGMKQGLNASDQWKTVSPQDRQRLFDGATLEVDDGGPVMLQNAAYGNVLTVADARARGWGEVHADSYGALLDALEIRLNHTFEPDYKGTGSVPRKHWRDVMACAPAQWGLREFEPLTLAHLKKHAQYNFPVYAVGYNWLDDCERSSRRLERRILEIIAFWTGAKQRCDRVILVTHSMGGLVARACARRIPDKIAGVIHGVMPALGAPAAYRRLACGTESASPDNGPLDDLAASRLALILGETTEKTTPVLSTSPGALELLPNHLYPGPWLHVRVMTGGAPPPASSGGHANGAGQVTTTRDCLQLPGSRTPNPYDLYRDMDSWYRLINPALADPAGKYIEEKGGVKAAIRTAIATAEQFHRTLGDYYHPNTYAFYGDDQRKRAYGQVRWVAWQQAGAATVVTAANVGAASTIGHTALGQRRVRVEGRANLLFTLEQQDARGDGTVPQQSGMAPRGKVMQVFATQGYDHQGAYKHPDMLMLTLRLVVKIVQEMS</sequence>